<evidence type="ECO:0000313" key="8">
    <source>
        <dbReference type="EMBL" id="MBB5712604.1"/>
    </source>
</evidence>
<sequence length="122" mass="12859">MHGYTIALATALSLVAAPVLAHPKLLNATPAPNAAVKPTGTLRLTFSETLLPKFSGAEVTMTGMPGMALHAPTRIPATVTADGKSLAVRFARPLARGTYRVDWHVVSVDTHRVKGGYLFKVG</sequence>
<reference evidence="8 9" key="1">
    <citation type="submission" date="2020-08" db="EMBL/GenBank/DDBJ databases">
        <title>Genomic Encyclopedia of Type Strains, Phase IV (KMG-IV): sequencing the most valuable type-strain genomes for metagenomic binning, comparative biology and taxonomic classification.</title>
        <authorList>
            <person name="Goeker M."/>
        </authorList>
    </citation>
    <scope>NUCLEOTIDE SEQUENCE [LARGE SCALE GENOMIC DNA]</scope>
    <source>
        <strain evidence="8 9">DSM 26736</strain>
    </source>
</reference>
<evidence type="ECO:0000259" key="7">
    <source>
        <dbReference type="Pfam" id="PF04234"/>
    </source>
</evidence>
<dbReference type="InterPro" id="IPR007348">
    <property type="entry name" value="CopC_dom"/>
</dbReference>
<accession>A0A840YSF5</accession>
<evidence type="ECO:0000256" key="4">
    <source>
        <dbReference type="ARBA" id="ARBA00022764"/>
    </source>
</evidence>
<feature type="signal peptide" evidence="6">
    <location>
        <begin position="1"/>
        <end position="21"/>
    </location>
</feature>
<name>A0A840YSF5_9SPHN</name>
<dbReference type="EMBL" id="JACIJF010000020">
    <property type="protein sequence ID" value="MBB5712604.1"/>
    <property type="molecule type" value="Genomic_DNA"/>
</dbReference>
<dbReference type="NCBIfam" id="NF033814">
    <property type="entry name" value="copper_CopC"/>
    <property type="match status" value="1"/>
</dbReference>
<comment type="similarity">
    <text evidence="2">Belongs to the CopC family.</text>
</comment>
<keyword evidence="5" id="KW-0186">Copper</keyword>
<dbReference type="InterPro" id="IPR014755">
    <property type="entry name" value="Cu-Rt/internalin_Ig-like"/>
</dbReference>
<organism evidence="8 9">
    <name type="scientific">Sphingomonas xinjiangensis</name>
    <dbReference type="NCBI Taxonomy" id="643568"/>
    <lineage>
        <taxon>Bacteria</taxon>
        <taxon>Pseudomonadati</taxon>
        <taxon>Pseudomonadota</taxon>
        <taxon>Alphaproteobacteria</taxon>
        <taxon>Sphingomonadales</taxon>
        <taxon>Sphingomonadaceae</taxon>
        <taxon>Sphingomonas</taxon>
    </lineage>
</organism>
<protein>
    <recommendedName>
        <fullName evidence="7">CopC domain-containing protein</fullName>
    </recommendedName>
</protein>
<evidence type="ECO:0000256" key="5">
    <source>
        <dbReference type="ARBA" id="ARBA00023008"/>
    </source>
</evidence>
<comment type="subcellular location">
    <subcellularLocation>
        <location evidence="1">Periplasm</location>
    </subcellularLocation>
</comment>
<dbReference type="GO" id="GO:0005507">
    <property type="term" value="F:copper ion binding"/>
    <property type="evidence" value="ECO:0007669"/>
    <property type="project" value="InterPro"/>
</dbReference>
<dbReference type="Gene3D" id="2.60.40.1220">
    <property type="match status" value="1"/>
</dbReference>
<comment type="caution">
    <text evidence="8">The sequence shown here is derived from an EMBL/GenBank/DDBJ whole genome shotgun (WGS) entry which is preliminary data.</text>
</comment>
<dbReference type="GO" id="GO:0042597">
    <property type="term" value="C:periplasmic space"/>
    <property type="evidence" value="ECO:0007669"/>
    <property type="project" value="UniProtKB-SubCell"/>
</dbReference>
<evidence type="ECO:0000256" key="3">
    <source>
        <dbReference type="ARBA" id="ARBA00022729"/>
    </source>
</evidence>
<evidence type="ECO:0000256" key="2">
    <source>
        <dbReference type="ARBA" id="ARBA00010509"/>
    </source>
</evidence>
<evidence type="ECO:0000313" key="9">
    <source>
        <dbReference type="Proteomes" id="UP000527143"/>
    </source>
</evidence>
<gene>
    <name evidence="8" type="ORF">FHT02_003864</name>
</gene>
<evidence type="ECO:0000256" key="6">
    <source>
        <dbReference type="SAM" id="SignalP"/>
    </source>
</evidence>
<feature type="domain" description="CopC" evidence="7">
    <location>
        <begin position="22"/>
        <end position="121"/>
    </location>
</feature>
<dbReference type="SUPFAM" id="SSF81296">
    <property type="entry name" value="E set domains"/>
    <property type="match status" value="1"/>
</dbReference>
<feature type="chain" id="PRO_5032762803" description="CopC domain-containing protein" evidence="6">
    <location>
        <begin position="22"/>
        <end position="122"/>
    </location>
</feature>
<dbReference type="InterPro" id="IPR014756">
    <property type="entry name" value="Ig_E-set"/>
</dbReference>
<dbReference type="AlphaFoldDB" id="A0A840YSF5"/>
<dbReference type="Proteomes" id="UP000527143">
    <property type="component" value="Unassembled WGS sequence"/>
</dbReference>
<keyword evidence="3 6" id="KW-0732">Signal</keyword>
<dbReference type="Pfam" id="PF04234">
    <property type="entry name" value="CopC"/>
    <property type="match status" value="1"/>
</dbReference>
<keyword evidence="9" id="KW-1185">Reference proteome</keyword>
<dbReference type="InterPro" id="IPR047685">
    <property type="entry name" value="CopC-like"/>
</dbReference>
<dbReference type="RefSeq" id="WP_184091263.1">
    <property type="nucleotide sequence ID" value="NZ_JACIJF010000020.1"/>
</dbReference>
<evidence type="ECO:0000256" key="1">
    <source>
        <dbReference type="ARBA" id="ARBA00004418"/>
    </source>
</evidence>
<keyword evidence="4" id="KW-0574">Periplasm</keyword>
<dbReference type="GO" id="GO:0046688">
    <property type="term" value="P:response to copper ion"/>
    <property type="evidence" value="ECO:0007669"/>
    <property type="project" value="InterPro"/>
</dbReference>
<proteinExistence type="inferred from homology"/>